<feature type="compositionally biased region" description="Polar residues" evidence="4">
    <location>
        <begin position="116"/>
        <end position="128"/>
    </location>
</feature>
<proteinExistence type="predicted"/>
<dbReference type="Pfam" id="PF00910">
    <property type="entry name" value="RNA_helicase"/>
    <property type="match status" value="1"/>
</dbReference>
<accession>A0A8A4XBD7</accession>
<dbReference type="Gene3D" id="3.40.1310.20">
    <property type="match status" value="1"/>
</dbReference>
<dbReference type="InterPro" id="IPR000605">
    <property type="entry name" value="Helicase_SF3_ssDNA/RNA_vir"/>
</dbReference>
<name>A0A8A4XBD7_9VIRU</name>
<evidence type="ECO:0000256" key="2">
    <source>
        <dbReference type="ARBA" id="ARBA00014531"/>
    </source>
</evidence>
<dbReference type="GO" id="GO:0003724">
    <property type="term" value="F:RNA helicase activity"/>
    <property type="evidence" value="ECO:0007669"/>
    <property type="project" value="InterPro"/>
</dbReference>
<evidence type="ECO:0000256" key="3">
    <source>
        <dbReference type="ARBA" id="ARBA00022562"/>
    </source>
</evidence>
<reference evidence="6" key="1">
    <citation type="submission" date="2020-10" db="EMBL/GenBank/DDBJ databases">
        <title>CRESS DNA virus dark matter in the feces of wild birds.</title>
        <authorList>
            <person name="Yang S."/>
            <person name="Zhang W."/>
        </authorList>
    </citation>
    <scope>NUCLEOTIDE SEQUENCE</scope>
    <source>
        <strain evidence="6">Blp212cre2</strain>
    </source>
</reference>
<dbReference type="GO" id="GO:0003723">
    <property type="term" value="F:RNA binding"/>
    <property type="evidence" value="ECO:0007669"/>
    <property type="project" value="InterPro"/>
</dbReference>
<sequence length="449" mass="51413">MLKSLLISLKVTHTHTCVLVVVWTLTLILMSMNQHNGLVSADGGHDGRAANAVPRHPTLLRTDTQTSIASFMEDATLDEPPSEFRNRQRRTYAPRGHAMGASRSSQPSTPYERVAGSNSRANRYSPASTNPSRYWIGTYFPTDVQRTEYLRDGTIPELELDYEREDITCFRGQWEYGGKGDKDGQLHVQFAVCFRDQVRVPQARRILGGRFGAFTGWMEPARSQAVWDYVCKNETRVAEIRPYGNLSDDSGHRSDLDVIYERIAQGAAIWEIMSEYPRQFMRNHGAIGKLCAMYDTPREYGPIHVEIWWGVTGSGKSHAAFHNHPEAYRKSIPGKWWEGYKGEKTVIFEEFNPDEDKELRLPELLKILDKYPYQVEIKGASCQLKANKFIFTTNIDPRKWYEGHPQKAALCRRINKVKKFTMNYDRQQELGVSGIVEFEGMTMPQTPLF</sequence>
<keyword evidence="3" id="KW-1048">Host nucleus</keyword>
<evidence type="ECO:0000259" key="5">
    <source>
        <dbReference type="Pfam" id="PF00910"/>
    </source>
</evidence>
<dbReference type="GO" id="GO:0042025">
    <property type="term" value="C:host cell nucleus"/>
    <property type="evidence" value="ECO:0007669"/>
    <property type="project" value="UniProtKB-SubCell"/>
</dbReference>
<feature type="domain" description="Helicase superfamily 3 single-stranded DNA/RNA virus" evidence="5">
    <location>
        <begin position="308"/>
        <end position="394"/>
    </location>
</feature>
<evidence type="ECO:0000256" key="1">
    <source>
        <dbReference type="ARBA" id="ARBA00004147"/>
    </source>
</evidence>
<dbReference type="InterPro" id="IPR027417">
    <property type="entry name" value="P-loop_NTPase"/>
</dbReference>
<evidence type="ECO:0000256" key="4">
    <source>
        <dbReference type="SAM" id="MobiDB-lite"/>
    </source>
</evidence>
<protein>
    <recommendedName>
        <fullName evidence="2">Replication-associated protein</fullName>
    </recommendedName>
</protein>
<dbReference type="SUPFAM" id="SSF52540">
    <property type="entry name" value="P-loop containing nucleoside triphosphate hydrolases"/>
    <property type="match status" value="1"/>
</dbReference>
<comment type="subcellular location">
    <subcellularLocation>
        <location evidence="1">Host nucleus</location>
    </subcellularLocation>
</comment>
<organism evidence="6">
    <name type="scientific">Pavo cristatus CRESS-DNA-virus sp</name>
    <dbReference type="NCBI Taxonomy" id="2815049"/>
    <lineage>
        <taxon>Viruses</taxon>
        <taxon>Monodnaviria</taxon>
        <taxon>Shotokuvirae</taxon>
        <taxon>Cressdnaviricota</taxon>
    </lineage>
</organism>
<feature type="region of interest" description="Disordered" evidence="4">
    <location>
        <begin position="91"/>
        <end position="128"/>
    </location>
</feature>
<evidence type="ECO:0000313" key="6">
    <source>
        <dbReference type="EMBL" id="QTE03533.1"/>
    </source>
</evidence>
<dbReference type="EMBL" id="MW182856">
    <property type="protein sequence ID" value="QTE03533.1"/>
    <property type="molecule type" value="Genomic_DNA"/>
</dbReference>